<evidence type="ECO:0000256" key="10">
    <source>
        <dbReference type="ARBA" id="ARBA00033765"/>
    </source>
</evidence>
<evidence type="ECO:0000256" key="4">
    <source>
        <dbReference type="ARBA" id="ARBA00022679"/>
    </source>
</evidence>
<dbReference type="InterPro" id="IPR058240">
    <property type="entry name" value="rSAM_sf"/>
</dbReference>
<dbReference type="GO" id="GO:0051539">
    <property type="term" value="F:4 iron, 4 sulfur cluster binding"/>
    <property type="evidence" value="ECO:0007669"/>
    <property type="project" value="UniProtKB-UniRule"/>
</dbReference>
<comment type="caution">
    <text evidence="17">The sequence shown here is derived from an EMBL/GenBank/DDBJ whole genome shotgun (WGS) entry which is preliminary data.</text>
</comment>
<evidence type="ECO:0000256" key="14">
    <source>
        <dbReference type="HAMAP-Rule" id="MF_01864"/>
    </source>
</evidence>
<accession>W2UZ50</accession>
<evidence type="ECO:0000256" key="9">
    <source>
        <dbReference type="ARBA" id="ARBA00023014"/>
    </source>
</evidence>
<keyword evidence="18" id="KW-1185">Reference proteome</keyword>
<dbReference type="CDD" id="cd01335">
    <property type="entry name" value="Radical_SAM"/>
    <property type="match status" value="1"/>
</dbReference>
<evidence type="ECO:0000256" key="6">
    <source>
        <dbReference type="ARBA" id="ARBA00022694"/>
    </source>
</evidence>
<feature type="domain" description="MTTase N-terminal" evidence="15">
    <location>
        <begin position="2"/>
        <end position="119"/>
    </location>
</feature>
<comment type="function">
    <text evidence="1 14">Catalyzes the methylthiolation of N6-(dimethylallyl)adenosine (i(6)A), leading to the formation of 2-methylthio-N6-(dimethylallyl)adenosine (ms(2)i(6)A) at position 37 in tRNAs that read codons beginning with uridine.</text>
</comment>
<comment type="cofactor">
    <cofactor evidence="14">
        <name>[4Fe-4S] cluster</name>
        <dbReference type="ChEBI" id="CHEBI:49883"/>
    </cofactor>
    <text evidence="14">Binds 2 [4Fe-4S] clusters. One cluster is coordinated with 3 cysteines and an exchangeable S-adenosyl-L-methionine.</text>
</comment>
<dbReference type="PANTHER" id="PTHR43020:SF2">
    <property type="entry name" value="MITOCHONDRIAL TRNA METHYLTHIOTRANSFERASE CDK5RAP1"/>
    <property type="match status" value="1"/>
</dbReference>
<evidence type="ECO:0000256" key="2">
    <source>
        <dbReference type="ARBA" id="ARBA00022485"/>
    </source>
</evidence>
<comment type="subunit">
    <text evidence="14">Monomer.</text>
</comment>
<sequence>MKTFFIKTYGCQMNVYDSMIMSRIAKNLDLEQVNSVDNADLVILNTCHIREKATEKMYSELGQIKAIERKKSKKIITVVAGCVAQAEGDIILERANNVDFVVGPQSLHTLPELLGKVRRLQSKEISLEFEPVEKFDLINQQDYSHDGIVSSFLSIQEGCDKFCTYCVVPYTRGAEYSRPVAEILNESCKMVDAGIKEIILLGQNVNGYHGKNEDGTACDLGNLIKILGRIPRLQRIRYTTSHPSDMHESLYKAHAEEEKLMPYLHLPVQSGSNKILKHMNRKHTVEQYLAIISRLRKYNKSMAFSSDFIVGYPGETDRDFQDTLDLVKEVKFAQAFSFKYSPRPGTPSASYSDQIPEDIKHERLMILQDLLSAQQLEFNRSLIGTSVSVLFDRVHKNKDQIIGRTPYMQNVYLDTTEEYGTLHTIHINEAFLCSLSGNILDPYEINHENLKAKHLS</sequence>
<keyword evidence="3 14" id="KW-0963">Cytoplasm</keyword>
<feature type="binding site" evidence="14">
    <location>
        <position position="47"/>
    </location>
    <ligand>
        <name>[4Fe-4S] cluster</name>
        <dbReference type="ChEBI" id="CHEBI:49883"/>
        <label>1</label>
    </ligand>
</feature>
<dbReference type="PROSITE" id="PS01278">
    <property type="entry name" value="MTTASE_RADICAL"/>
    <property type="match status" value="1"/>
</dbReference>
<evidence type="ECO:0000256" key="11">
    <source>
        <dbReference type="ARBA" id="ARBA00068570"/>
    </source>
</evidence>
<dbReference type="InterPro" id="IPR006463">
    <property type="entry name" value="MiaB_methiolase"/>
</dbReference>
<evidence type="ECO:0000256" key="5">
    <source>
        <dbReference type="ARBA" id="ARBA00022691"/>
    </source>
</evidence>
<feature type="binding site" evidence="14">
    <location>
        <position position="159"/>
    </location>
    <ligand>
        <name>[4Fe-4S] cluster</name>
        <dbReference type="ChEBI" id="CHEBI:49883"/>
        <label>2</label>
        <note>4Fe-4S-S-AdoMet</note>
    </ligand>
</feature>
<evidence type="ECO:0000256" key="3">
    <source>
        <dbReference type="ARBA" id="ARBA00022490"/>
    </source>
</evidence>
<feature type="binding site" evidence="14">
    <location>
        <position position="82"/>
    </location>
    <ligand>
        <name>[4Fe-4S] cluster</name>
        <dbReference type="ChEBI" id="CHEBI:49883"/>
        <label>1</label>
    </ligand>
</feature>
<keyword evidence="9 14" id="KW-0411">Iron-sulfur</keyword>
<proteinExistence type="inferred from homology"/>
<comment type="subcellular location">
    <subcellularLocation>
        <location evidence="14">Cytoplasm</location>
    </subcellularLocation>
</comment>
<feature type="binding site" evidence="14">
    <location>
        <position position="11"/>
    </location>
    <ligand>
        <name>[4Fe-4S] cluster</name>
        <dbReference type="ChEBI" id="CHEBI:49883"/>
        <label>1</label>
    </ligand>
</feature>
<evidence type="ECO:0000256" key="8">
    <source>
        <dbReference type="ARBA" id="ARBA00023004"/>
    </source>
</evidence>
<keyword evidence="2 14" id="KW-0004">4Fe-4S</keyword>
<dbReference type="GO" id="GO:0005829">
    <property type="term" value="C:cytosol"/>
    <property type="evidence" value="ECO:0007669"/>
    <property type="project" value="TreeGrafter"/>
</dbReference>
<dbReference type="Gene3D" id="3.80.30.20">
    <property type="entry name" value="tm_1862 like domain"/>
    <property type="match status" value="1"/>
</dbReference>
<dbReference type="NCBIfam" id="TIGR00089">
    <property type="entry name" value="MiaB/RimO family radical SAM methylthiotransferase"/>
    <property type="match status" value="1"/>
</dbReference>
<comment type="catalytic activity">
    <reaction evidence="14">
        <text>N(6)-dimethylallyladenosine(37) in tRNA + (sulfur carrier)-SH + AH2 + 2 S-adenosyl-L-methionine = 2-methylsulfanyl-N(6)-dimethylallyladenosine(37) in tRNA + (sulfur carrier)-H + 5'-deoxyadenosine + L-methionine + A + S-adenosyl-L-homocysteine + 2 H(+)</text>
        <dbReference type="Rhea" id="RHEA:37067"/>
        <dbReference type="Rhea" id="RHEA-COMP:10375"/>
        <dbReference type="Rhea" id="RHEA-COMP:10376"/>
        <dbReference type="Rhea" id="RHEA-COMP:14737"/>
        <dbReference type="Rhea" id="RHEA-COMP:14739"/>
        <dbReference type="ChEBI" id="CHEBI:13193"/>
        <dbReference type="ChEBI" id="CHEBI:15378"/>
        <dbReference type="ChEBI" id="CHEBI:17319"/>
        <dbReference type="ChEBI" id="CHEBI:17499"/>
        <dbReference type="ChEBI" id="CHEBI:29917"/>
        <dbReference type="ChEBI" id="CHEBI:57844"/>
        <dbReference type="ChEBI" id="CHEBI:57856"/>
        <dbReference type="ChEBI" id="CHEBI:59789"/>
        <dbReference type="ChEBI" id="CHEBI:64428"/>
        <dbReference type="ChEBI" id="CHEBI:74415"/>
        <dbReference type="ChEBI" id="CHEBI:74417"/>
        <dbReference type="EC" id="2.8.4.3"/>
    </reaction>
</comment>
<comment type="similarity">
    <text evidence="14">Belongs to the methylthiotransferase family. MiaB subfamily.</text>
</comment>
<dbReference type="NCBIfam" id="TIGR01574">
    <property type="entry name" value="miaB-methiolase"/>
    <property type="match status" value="1"/>
</dbReference>
<dbReference type="InterPro" id="IPR038135">
    <property type="entry name" value="Methylthiotransferase_N_sf"/>
</dbReference>
<dbReference type="PATRIC" id="fig|1401685.3.peg.626"/>
<keyword evidence="5 14" id="KW-0949">S-adenosyl-L-methionine</keyword>
<dbReference type="InterPro" id="IPR020612">
    <property type="entry name" value="Methylthiotransferase_CS"/>
</dbReference>
<dbReference type="Proteomes" id="UP000018951">
    <property type="component" value="Unassembled WGS sequence"/>
</dbReference>
<evidence type="ECO:0000256" key="7">
    <source>
        <dbReference type="ARBA" id="ARBA00022723"/>
    </source>
</evidence>
<dbReference type="InterPro" id="IPR006638">
    <property type="entry name" value="Elp3/MiaA/NifB-like_rSAM"/>
</dbReference>
<dbReference type="FunFam" id="3.80.30.20:FF:000001">
    <property type="entry name" value="tRNA-2-methylthio-N(6)-dimethylallyladenosine synthase 2"/>
    <property type="match status" value="1"/>
</dbReference>
<keyword evidence="6 14" id="KW-0819">tRNA processing</keyword>
<dbReference type="SFLD" id="SFLDG01082">
    <property type="entry name" value="B12-binding_domain_containing"/>
    <property type="match status" value="1"/>
</dbReference>
<evidence type="ECO:0000313" key="17">
    <source>
        <dbReference type="EMBL" id="ETO91421.1"/>
    </source>
</evidence>
<evidence type="ECO:0000256" key="1">
    <source>
        <dbReference type="ARBA" id="ARBA00003234"/>
    </source>
</evidence>
<dbReference type="PROSITE" id="PS51918">
    <property type="entry name" value="RADICAL_SAM"/>
    <property type="match status" value="1"/>
</dbReference>
<dbReference type="SUPFAM" id="SSF102114">
    <property type="entry name" value="Radical SAM enzymes"/>
    <property type="match status" value="1"/>
</dbReference>
<dbReference type="SMART" id="SM00729">
    <property type="entry name" value="Elp3"/>
    <property type="match status" value="1"/>
</dbReference>
<dbReference type="SFLD" id="SFLDF00273">
    <property type="entry name" value="(dimethylallyl)adenosine_tRNA"/>
    <property type="match status" value="1"/>
</dbReference>
<evidence type="ECO:0000259" key="16">
    <source>
        <dbReference type="PROSITE" id="PS51918"/>
    </source>
</evidence>
<dbReference type="Pfam" id="PF04055">
    <property type="entry name" value="Radical_SAM"/>
    <property type="match status" value="1"/>
</dbReference>
<dbReference type="EMBL" id="AXCJ01000005">
    <property type="protein sequence ID" value="ETO91421.1"/>
    <property type="molecule type" value="Genomic_DNA"/>
</dbReference>
<protein>
    <recommendedName>
        <fullName evidence="11 14">tRNA-2-methylthio-N(6)-dimethylallyladenosine synthase</fullName>
        <ecNumber evidence="10 14">2.8.4.3</ecNumber>
    </recommendedName>
    <alternativeName>
        <fullName evidence="13 14">(Dimethylallyl)adenosine tRNA methylthiotransferase MiaB</fullName>
    </alternativeName>
    <alternativeName>
        <fullName evidence="12 14">tRNA-i(6)A37 methylthiotransferase</fullName>
    </alternativeName>
</protein>
<dbReference type="SFLD" id="SFLDS00029">
    <property type="entry name" value="Radical_SAM"/>
    <property type="match status" value="1"/>
</dbReference>
<evidence type="ECO:0000256" key="13">
    <source>
        <dbReference type="ARBA" id="ARBA00081141"/>
    </source>
</evidence>
<evidence type="ECO:0000313" key="18">
    <source>
        <dbReference type="Proteomes" id="UP000018951"/>
    </source>
</evidence>
<dbReference type="GO" id="GO:0035597">
    <property type="term" value="F:tRNA-2-methylthio-N(6)-dimethylallyladenosine(37) synthase activity"/>
    <property type="evidence" value="ECO:0007669"/>
    <property type="project" value="UniProtKB-EC"/>
</dbReference>
<gene>
    <name evidence="14 17" type="primary">miaB</name>
    <name evidence="17" type="ORF">P857_336</name>
</gene>
<dbReference type="STRING" id="1401685.P857_336"/>
<evidence type="ECO:0000259" key="15">
    <source>
        <dbReference type="PROSITE" id="PS51449"/>
    </source>
</evidence>
<dbReference type="PROSITE" id="PS51449">
    <property type="entry name" value="MTTASE_N"/>
    <property type="match status" value="1"/>
</dbReference>
<dbReference type="Pfam" id="PF00919">
    <property type="entry name" value="UPF0004"/>
    <property type="match status" value="1"/>
</dbReference>
<dbReference type="AlphaFoldDB" id="W2UZ50"/>
<feature type="binding site" evidence="14">
    <location>
        <position position="163"/>
    </location>
    <ligand>
        <name>[4Fe-4S] cluster</name>
        <dbReference type="ChEBI" id="CHEBI:49883"/>
        <label>2</label>
        <note>4Fe-4S-S-AdoMet</note>
    </ligand>
</feature>
<dbReference type="HAMAP" id="MF_01864">
    <property type="entry name" value="tRNA_metthiotr_MiaB"/>
    <property type="match status" value="1"/>
</dbReference>
<keyword evidence="7 14" id="KW-0479">Metal-binding</keyword>
<dbReference type="InterPro" id="IPR023404">
    <property type="entry name" value="rSAM_horseshoe"/>
</dbReference>
<dbReference type="GO" id="GO:0046872">
    <property type="term" value="F:metal ion binding"/>
    <property type="evidence" value="ECO:0007669"/>
    <property type="project" value="UniProtKB-KW"/>
</dbReference>
<keyword evidence="4 14" id="KW-0808">Transferase</keyword>
<dbReference type="EC" id="2.8.4.3" evidence="10 14"/>
<dbReference type="FunFam" id="3.40.50.12160:FF:000003">
    <property type="entry name" value="CDK5 regulatory subunit-associated protein 1"/>
    <property type="match status" value="1"/>
</dbReference>
<evidence type="ECO:0000256" key="12">
    <source>
        <dbReference type="ARBA" id="ARBA00080698"/>
    </source>
</evidence>
<dbReference type="PANTHER" id="PTHR43020">
    <property type="entry name" value="CDK5 REGULATORY SUBUNIT-ASSOCIATED PROTEIN 1"/>
    <property type="match status" value="1"/>
</dbReference>
<dbReference type="SFLD" id="SFLDG01061">
    <property type="entry name" value="methylthiotransferase"/>
    <property type="match status" value="1"/>
</dbReference>
<feature type="binding site" evidence="14">
    <location>
        <position position="166"/>
    </location>
    <ligand>
        <name>[4Fe-4S] cluster</name>
        <dbReference type="ChEBI" id="CHEBI:49883"/>
        <label>2</label>
        <note>4Fe-4S-S-AdoMet</note>
    </ligand>
</feature>
<reference evidence="17 18" key="1">
    <citation type="journal article" date="2013" name="PLoS ONE">
        <title>Bacterial endosymbiosis in a chordate host: long-term co-evolution and conservation of secondary metabolism.</title>
        <authorList>
            <person name="Kwan J.C."/>
            <person name="Schmidt E.W."/>
        </authorList>
    </citation>
    <scope>NUCLEOTIDE SEQUENCE [LARGE SCALE GENOMIC DNA]</scope>
    <source>
        <strain evidence="18">L6</strain>
    </source>
</reference>
<dbReference type="InterPro" id="IPR005839">
    <property type="entry name" value="Methylthiotransferase"/>
</dbReference>
<dbReference type="InterPro" id="IPR007197">
    <property type="entry name" value="rSAM"/>
</dbReference>
<feature type="domain" description="Radical SAM core" evidence="16">
    <location>
        <begin position="145"/>
        <end position="377"/>
    </location>
</feature>
<keyword evidence="8 14" id="KW-0408">Iron</keyword>
<dbReference type="InterPro" id="IPR013848">
    <property type="entry name" value="Methylthiotransferase_N"/>
</dbReference>
<dbReference type="Gene3D" id="3.40.50.12160">
    <property type="entry name" value="Methylthiotransferase, N-terminal domain"/>
    <property type="match status" value="1"/>
</dbReference>
<organism evidence="17 18">
    <name type="scientific">Candidatus Xenolissoclinum pacificiensis L6</name>
    <dbReference type="NCBI Taxonomy" id="1401685"/>
    <lineage>
        <taxon>Bacteria</taxon>
        <taxon>Pseudomonadati</taxon>
        <taxon>Pseudomonadota</taxon>
        <taxon>Alphaproteobacteria</taxon>
        <taxon>Rickettsiales</taxon>
        <taxon>Anaplasmataceae</taxon>
        <taxon>Candidatus Xenolissoclinum</taxon>
    </lineage>
</organism>
<name>W2UZ50_9RICK</name>